<dbReference type="AlphaFoldDB" id="A0AAW4BG85"/>
<evidence type="ECO:0000313" key="2">
    <source>
        <dbReference type="Proteomes" id="UP000786185"/>
    </source>
</evidence>
<name>A0AAW4BG85_VIBAN</name>
<comment type="caution">
    <text evidence="1">The sequence shown here is derived from an EMBL/GenBank/DDBJ whole genome shotgun (WGS) entry which is preliminary data.</text>
</comment>
<dbReference type="EMBL" id="SCLC01000384">
    <property type="protein sequence ID" value="MBF4436811.1"/>
    <property type="molecule type" value="Genomic_DNA"/>
</dbReference>
<protein>
    <submittedName>
        <fullName evidence="1">Site-specific integrase</fullName>
    </submittedName>
</protein>
<feature type="non-terminal residue" evidence="1">
    <location>
        <position position="49"/>
    </location>
</feature>
<gene>
    <name evidence="1" type="ORF">ERJ77_20425</name>
</gene>
<evidence type="ECO:0000313" key="1">
    <source>
        <dbReference type="EMBL" id="MBF4436811.1"/>
    </source>
</evidence>
<sequence>MRKHTINNVRAIHNYCEFLREAKRLSDVSVDGVTKAINRFEVYTKYKDF</sequence>
<accession>A0AAW4BG85</accession>
<reference evidence="1" key="1">
    <citation type="journal article" date="2021" name="PeerJ">
        <title>Analysis of 44 Vibrio anguillarum genomes reveals high genetic diversity.</title>
        <authorList>
            <person name="Hansen M.J."/>
            <person name="Dalsgaard I."/>
        </authorList>
    </citation>
    <scope>NUCLEOTIDE SEQUENCE</scope>
    <source>
        <strain evidence="1">850617-1/1</strain>
    </source>
</reference>
<proteinExistence type="predicted"/>
<dbReference type="Proteomes" id="UP000786185">
    <property type="component" value="Unassembled WGS sequence"/>
</dbReference>
<organism evidence="1 2">
    <name type="scientific">Vibrio anguillarum</name>
    <name type="common">Listonella anguillarum</name>
    <dbReference type="NCBI Taxonomy" id="55601"/>
    <lineage>
        <taxon>Bacteria</taxon>
        <taxon>Pseudomonadati</taxon>
        <taxon>Pseudomonadota</taxon>
        <taxon>Gammaproteobacteria</taxon>
        <taxon>Vibrionales</taxon>
        <taxon>Vibrionaceae</taxon>
        <taxon>Vibrio</taxon>
    </lineage>
</organism>